<dbReference type="InterPro" id="IPR001965">
    <property type="entry name" value="Znf_PHD"/>
</dbReference>
<comment type="caution">
    <text evidence="7">The sequence shown here is derived from an EMBL/GenBank/DDBJ whole genome shotgun (WGS) entry which is preliminary data.</text>
</comment>
<evidence type="ECO:0000256" key="3">
    <source>
        <dbReference type="ARBA" id="ARBA00022833"/>
    </source>
</evidence>
<dbReference type="InterPro" id="IPR011011">
    <property type="entry name" value="Znf_FYVE_PHD"/>
</dbReference>
<dbReference type="AlphaFoldDB" id="A0A482XBA0"/>
<evidence type="ECO:0000259" key="6">
    <source>
        <dbReference type="PROSITE" id="PS50016"/>
    </source>
</evidence>
<dbReference type="InterPro" id="IPR013083">
    <property type="entry name" value="Znf_RING/FYVE/PHD"/>
</dbReference>
<keyword evidence="1" id="KW-0479">Metal-binding</keyword>
<dbReference type="GO" id="GO:0008270">
    <property type="term" value="F:zinc ion binding"/>
    <property type="evidence" value="ECO:0007669"/>
    <property type="project" value="UniProtKB-KW"/>
</dbReference>
<proteinExistence type="predicted"/>
<dbReference type="Gene3D" id="3.30.40.10">
    <property type="entry name" value="Zinc/RING finger domain, C3HC4 (zinc finger)"/>
    <property type="match status" value="1"/>
</dbReference>
<dbReference type="PROSITE" id="PS01359">
    <property type="entry name" value="ZF_PHD_1"/>
    <property type="match status" value="1"/>
</dbReference>
<dbReference type="PROSITE" id="PS50016">
    <property type="entry name" value="ZF_PHD_2"/>
    <property type="match status" value="1"/>
</dbReference>
<dbReference type="EMBL" id="QKKF02014167">
    <property type="protein sequence ID" value="RZF42790.1"/>
    <property type="molecule type" value="Genomic_DNA"/>
</dbReference>
<protein>
    <recommendedName>
        <fullName evidence="6">PHD-type domain-containing protein</fullName>
    </recommendedName>
</protein>
<organism evidence="7 8">
    <name type="scientific">Laodelphax striatellus</name>
    <name type="common">Small brown planthopper</name>
    <name type="synonym">Delphax striatella</name>
    <dbReference type="NCBI Taxonomy" id="195883"/>
    <lineage>
        <taxon>Eukaryota</taxon>
        <taxon>Metazoa</taxon>
        <taxon>Ecdysozoa</taxon>
        <taxon>Arthropoda</taxon>
        <taxon>Hexapoda</taxon>
        <taxon>Insecta</taxon>
        <taxon>Pterygota</taxon>
        <taxon>Neoptera</taxon>
        <taxon>Paraneoptera</taxon>
        <taxon>Hemiptera</taxon>
        <taxon>Auchenorrhyncha</taxon>
        <taxon>Fulgoroidea</taxon>
        <taxon>Delphacidae</taxon>
        <taxon>Criomorphinae</taxon>
        <taxon>Laodelphax</taxon>
    </lineage>
</organism>
<feature type="domain" description="PHD-type" evidence="6">
    <location>
        <begin position="1"/>
        <end position="56"/>
    </location>
</feature>
<dbReference type="OrthoDB" id="7471137at2759"/>
<keyword evidence="3" id="KW-0862">Zinc</keyword>
<sequence>MSCVKCHKTTRNSVSISCSLCNAEFHSTCVNLKAEEVNFFRESSETKWKCEVCTVATPTSDCLSPSDLQRIAATVKDLLTTEIAKLIQTELAPIRNELSELKVSVNFLSNEFDTFKKDLTSHKSEIETLKREIAEGIGQRQKGWKNWETGKNGEKDNEKEERKEIDEEGRNVRIGWRRRVKGRSV</sequence>
<evidence type="ECO:0000256" key="4">
    <source>
        <dbReference type="PROSITE-ProRule" id="PRU00146"/>
    </source>
</evidence>
<dbReference type="InterPro" id="IPR019786">
    <property type="entry name" value="Zinc_finger_PHD-type_CS"/>
</dbReference>
<gene>
    <name evidence="7" type="ORF">LSTR_LSTR013151</name>
</gene>
<evidence type="ECO:0000313" key="8">
    <source>
        <dbReference type="Proteomes" id="UP000291343"/>
    </source>
</evidence>
<dbReference type="SMR" id="A0A482XBA0"/>
<dbReference type="InterPro" id="IPR019787">
    <property type="entry name" value="Znf_PHD-finger"/>
</dbReference>
<keyword evidence="2 4" id="KW-0863">Zinc-finger</keyword>
<reference evidence="7 8" key="1">
    <citation type="journal article" date="2017" name="Gigascience">
        <title>Genome sequence of the small brown planthopper, Laodelphax striatellus.</title>
        <authorList>
            <person name="Zhu J."/>
            <person name="Jiang F."/>
            <person name="Wang X."/>
            <person name="Yang P."/>
            <person name="Bao Y."/>
            <person name="Zhao W."/>
            <person name="Wang W."/>
            <person name="Lu H."/>
            <person name="Wang Q."/>
            <person name="Cui N."/>
            <person name="Li J."/>
            <person name="Chen X."/>
            <person name="Luo L."/>
            <person name="Yu J."/>
            <person name="Kang L."/>
            <person name="Cui F."/>
        </authorList>
    </citation>
    <scope>NUCLEOTIDE SEQUENCE [LARGE SCALE GENOMIC DNA]</scope>
    <source>
        <strain evidence="7">Lst14</strain>
    </source>
</reference>
<feature type="compositionally biased region" description="Basic and acidic residues" evidence="5">
    <location>
        <begin position="151"/>
        <end position="167"/>
    </location>
</feature>
<evidence type="ECO:0000313" key="7">
    <source>
        <dbReference type="EMBL" id="RZF42790.1"/>
    </source>
</evidence>
<dbReference type="InParanoid" id="A0A482XBA0"/>
<dbReference type="Proteomes" id="UP000291343">
    <property type="component" value="Unassembled WGS sequence"/>
</dbReference>
<evidence type="ECO:0000256" key="1">
    <source>
        <dbReference type="ARBA" id="ARBA00022723"/>
    </source>
</evidence>
<keyword evidence="8" id="KW-1185">Reference proteome</keyword>
<feature type="region of interest" description="Disordered" evidence="5">
    <location>
        <begin position="140"/>
        <end position="167"/>
    </location>
</feature>
<dbReference type="SUPFAM" id="SSF57903">
    <property type="entry name" value="FYVE/PHD zinc finger"/>
    <property type="match status" value="1"/>
</dbReference>
<name>A0A482XBA0_LAOST</name>
<evidence type="ECO:0000256" key="5">
    <source>
        <dbReference type="SAM" id="MobiDB-lite"/>
    </source>
</evidence>
<evidence type="ECO:0000256" key="2">
    <source>
        <dbReference type="ARBA" id="ARBA00022771"/>
    </source>
</evidence>
<dbReference type="SMART" id="SM00249">
    <property type="entry name" value="PHD"/>
    <property type="match status" value="1"/>
</dbReference>
<accession>A0A482XBA0</accession>